<reference evidence="4 5" key="1">
    <citation type="submission" date="2022-09" db="EMBL/GenBank/DDBJ databases">
        <title>Enrichment on poylsaccharides allowed isolation of novel metabolic and taxonomic groups of Haloarchaea.</title>
        <authorList>
            <person name="Sorokin D.Y."/>
            <person name="Elcheninov A.G."/>
            <person name="Khizhniak T.V."/>
            <person name="Kolganova T.V."/>
            <person name="Kublanov I.V."/>
        </authorList>
    </citation>
    <scope>NUCLEOTIDE SEQUENCE [LARGE SCALE GENOMIC DNA]</scope>
    <source>
        <strain evidence="4 5">AArc-curdl1</strain>
    </source>
</reference>
<comment type="caution">
    <text evidence="4">The sequence shown here is derived from an EMBL/GenBank/DDBJ whole genome shotgun (WGS) entry which is preliminary data.</text>
</comment>
<accession>A0AAP3E7I5</accession>
<feature type="domain" description="HTH marR-type" evidence="3">
    <location>
        <begin position="123"/>
        <end position="171"/>
    </location>
</feature>
<keyword evidence="2" id="KW-1133">Transmembrane helix</keyword>
<dbReference type="EMBL" id="JAOPJZ010000011">
    <property type="protein sequence ID" value="MCU4752982.1"/>
    <property type="molecule type" value="Genomic_DNA"/>
</dbReference>
<keyword evidence="2" id="KW-0812">Transmembrane</keyword>
<dbReference type="SUPFAM" id="SSF46785">
    <property type="entry name" value="Winged helix' DNA-binding domain"/>
    <property type="match status" value="1"/>
</dbReference>
<name>A0AAP3E7I5_9EURY</name>
<keyword evidence="5" id="KW-1185">Reference proteome</keyword>
<gene>
    <name evidence="4" type="ORF">OB919_13515</name>
</gene>
<dbReference type="Proteomes" id="UP001321047">
    <property type="component" value="Unassembled WGS sequence"/>
</dbReference>
<dbReference type="Gene3D" id="1.10.10.10">
    <property type="entry name" value="Winged helix-like DNA-binding domain superfamily/Winged helix DNA-binding domain"/>
    <property type="match status" value="1"/>
</dbReference>
<protein>
    <submittedName>
        <fullName evidence="4">MarR family transcriptional regulator</fullName>
    </submittedName>
</protein>
<feature type="transmembrane region" description="Helical" evidence="2">
    <location>
        <begin position="54"/>
        <end position="75"/>
    </location>
</feature>
<proteinExistence type="predicted"/>
<evidence type="ECO:0000256" key="1">
    <source>
        <dbReference type="SAM" id="MobiDB-lite"/>
    </source>
</evidence>
<dbReference type="AlphaFoldDB" id="A0AAP3E7I5"/>
<sequence length="193" mass="21252">MKQKHADGAAAFVVGLVLLIGGFATWQAYQQWVALSEMGDHMGTSITAMHGTHPVWYLIGTIVAAGVISGLYLGVRDRIVSPNAQVGASDGSDAKTQVEDDALEATQTAKPERPILDFLPDDERRILQPVLASPGLTQIELRDRSDFSKSKVSQTVTDLEKRGLLYREPQGRTYRVYPSDELKHNKSQFFPPD</sequence>
<evidence type="ECO:0000313" key="5">
    <source>
        <dbReference type="Proteomes" id="UP001321047"/>
    </source>
</evidence>
<feature type="region of interest" description="Disordered" evidence="1">
    <location>
        <begin position="84"/>
        <end position="106"/>
    </location>
</feature>
<dbReference type="InterPro" id="IPR000835">
    <property type="entry name" value="HTH_MarR-typ"/>
</dbReference>
<keyword evidence="2" id="KW-0472">Membrane</keyword>
<organism evidence="4 5">
    <name type="scientific">Natronosalvus hydrolyticus</name>
    <dbReference type="NCBI Taxonomy" id="2979988"/>
    <lineage>
        <taxon>Archaea</taxon>
        <taxon>Methanobacteriati</taxon>
        <taxon>Methanobacteriota</taxon>
        <taxon>Stenosarchaea group</taxon>
        <taxon>Halobacteria</taxon>
        <taxon>Halobacteriales</taxon>
        <taxon>Natrialbaceae</taxon>
        <taxon>Natronosalvus</taxon>
    </lineage>
</organism>
<dbReference type="Pfam" id="PF12802">
    <property type="entry name" value="MarR_2"/>
    <property type="match status" value="1"/>
</dbReference>
<evidence type="ECO:0000256" key="2">
    <source>
        <dbReference type="SAM" id="Phobius"/>
    </source>
</evidence>
<evidence type="ECO:0000259" key="3">
    <source>
        <dbReference type="Pfam" id="PF12802"/>
    </source>
</evidence>
<dbReference type="GO" id="GO:0003700">
    <property type="term" value="F:DNA-binding transcription factor activity"/>
    <property type="evidence" value="ECO:0007669"/>
    <property type="project" value="InterPro"/>
</dbReference>
<dbReference type="InterPro" id="IPR036388">
    <property type="entry name" value="WH-like_DNA-bd_sf"/>
</dbReference>
<evidence type="ECO:0000313" key="4">
    <source>
        <dbReference type="EMBL" id="MCU4752982.1"/>
    </source>
</evidence>
<dbReference type="InterPro" id="IPR036390">
    <property type="entry name" value="WH_DNA-bd_sf"/>
</dbReference>
<dbReference type="InterPro" id="IPR011991">
    <property type="entry name" value="ArsR-like_HTH"/>
</dbReference>
<dbReference type="CDD" id="cd00090">
    <property type="entry name" value="HTH_ARSR"/>
    <property type="match status" value="1"/>
</dbReference>